<proteinExistence type="predicted"/>
<dbReference type="Proteomes" id="UP000037395">
    <property type="component" value="Unassembled WGS sequence"/>
</dbReference>
<evidence type="ECO:0000313" key="2">
    <source>
        <dbReference type="EMBL" id="OEV32726.1"/>
    </source>
</evidence>
<reference evidence="3" key="4">
    <citation type="submission" date="2016-08" db="EMBL/GenBank/DDBJ databases">
        <title>Sequencing, assembly and comparative genomics of S. aureofaciens ATCC 10762.</title>
        <authorList>
            <person name="Gradnigo J.S."/>
            <person name="Johnson N."/>
            <person name="Somerville G.A."/>
        </authorList>
    </citation>
    <scope>NUCLEOTIDE SEQUENCE [LARGE SCALE GENOMIC DNA]</scope>
    <source>
        <strain evidence="3">ATCC 10762 / DSM 40127 / CCM 3239 / JCM 4008 / LMG 5968 / NBRC 12843 / NCIMB 8234 / A-377</strain>
    </source>
</reference>
<reference evidence="1" key="5">
    <citation type="submission" date="2020-09" db="EMBL/GenBank/DDBJ databases">
        <authorList>
            <person name="Sun Q."/>
            <person name="Ohkuma M."/>
        </authorList>
    </citation>
    <scope>NUCLEOTIDE SEQUENCE</scope>
    <source>
        <strain evidence="1">JCM 4434</strain>
    </source>
</reference>
<dbReference type="Proteomes" id="UP000610124">
    <property type="component" value="Unassembled WGS sequence"/>
</dbReference>
<evidence type="ECO:0000313" key="3">
    <source>
        <dbReference type="Proteomes" id="UP000037395"/>
    </source>
</evidence>
<gene>
    <name evidence="1" type="ORF">GCM10010502_36010</name>
    <name evidence="2" type="ORF">HS99_0015825</name>
</gene>
<comment type="caution">
    <text evidence="2">The sequence shown here is derived from an EMBL/GenBank/DDBJ whole genome shotgun (WGS) entry which is preliminary data.</text>
</comment>
<dbReference type="EMBL" id="BMUB01000007">
    <property type="protein sequence ID" value="GGU80736.1"/>
    <property type="molecule type" value="Genomic_DNA"/>
</dbReference>
<reference evidence="2" key="3">
    <citation type="submission" date="2016-08" db="EMBL/GenBank/DDBJ databases">
        <title>Sequencing, Assembly and Comparative Genomics of S. aureofaciens ATCC 10762.</title>
        <authorList>
            <person name="Gradnigo J.S."/>
            <person name="Johnson N."/>
            <person name="Somerville G.A."/>
        </authorList>
    </citation>
    <scope>NUCLEOTIDE SEQUENCE [LARGE SCALE GENOMIC DNA]</scope>
    <source>
        <strain evidence="2">ATCC 10762</strain>
    </source>
</reference>
<reference evidence="1" key="1">
    <citation type="journal article" date="2014" name="Int. J. Syst. Evol. Microbiol.">
        <title>Complete genome sequence of Corynebacterium casei LMG S-19264T (=DSM 44701T), isolated from a smear-ripened cheese.</title>
        <authorList>
            <consortium name="US DOE Joint Genome Institute (JGI-PGF)"/>
            <person name="Walter F."/>
            <person name="Albersmeier A."/>
            <person name="Kalinowski J."/>
            <person name="Ruckert C."/>
        </authorList>
    </citation>
    <scope>NUCLEOTIDE SEQUENCE</scope>
    <source>
        <strain evidence="1">JCM 4434</strain>
    </source>
</reference>
<reference evidence="2 3" key="2">
    <citation type="submission" date="2014-07" db="EMBL/GenBank/DDBJ databases">
        <authorList>
            <person name="Zhang J.E."/>
            <person name="Yang H."/>
            <person name="Guo J."/>
            <person name="Deng Z."/>
            <person name="Luo H."/>
            <person name="Luo M."/>
            <person name="Zhao B."/>
        </authorList>
    </citation>
    <scope>NUCLEOTIDE SEQUENCE [LARGE SCALE GENOMIC DNA]</scope>
    <source>
        <strain evidence="2">ATCC 10762</strain>
        <strain evidence="3">ATCC 10762 / DSM 40127 / CCM 3239 / JCM 4008 / LMG 5968 / NBRC 12843 / NCIMB 8234 / A-377</strain>
    </source>
</reference>
<dbReference type="GeneID" id="97486659"/>
<dbReference type="OrthoDB" id="3699633at2"/>
<name>A0A1E7MWB7_KITAU</name>
<accession>A0A1E7MWB7</accession>
<protein>
    <submittedName>
        <fullName evidence="2">Uncharacterized protein</fullName>
    </submittedName>
</protein>
<accession>A0A8H9LM39</accession>
<dbReference type="KEGG" id="kau:B6264_04260"/>
<dbReference type="RefSeq" id="WP_046386758.1">
    <property type="nucleotide sequence ID" value="NZ_BMUB01000007.1"/>
</dbReference>
<evidence type="ECO:0000313" key="1">
    <source>
        <dbReference type="EMBL" id="GGU80736.1"/>
    </source>
</evidence>
<sequence>MNDTRALTERLTNVDWEPSETDPRLRISLMKEFLRRSALWAERLGSDAWPFFDVAALIDSSVRADPELVELVLKSCALQSAAVQQSCVGALHFAALQETGRATPQLPDPYEPIISLFENGGGFTLDGTGMIDIDAAVSMSRGSLADWLGRAASNS</sequence>
<organism evidence="2 3">
    <name type="scientific">Kitasatospora aureofaciens</name>
    <name type="common">Streptomyces aureofaciens</name>
    <dbReference type="NCBI Taxonomy" id="1894"/>
    <lineage>
        <taxon>Bacteria</taxon>
        <taxon>Bacillati</taxon>
        <taxon>Actinomycetota</taxon>
        <taxon>Actinomycetes</taxon>
        <taxon>Kitasatosporales</taxon>
        <taxon>Streptomycetaceae</taxon>
        <taxon>Kitasatospora</taxon>
    </lineage>
</organism>
<dbReference type="EMBL" id="JPRF03000087">
    <property type="protein sequence ID" value="OEV32726.1"/>
    <property type="molecule type" value="Genomic_DNA"/>
</dbReference>
<dbReference type="AlphaFoldDB" id="A0A1E7MWB7"/>
<keyword evidence="3" id="KW-1185">Reference proteome</keyword>